<organism evidence="1 2">
    <name type="scientific">Streptomyces phage Shaeky</name>
    <dbReference type="NCBI Taxonomy" id="2767586"/>
    <lineage>
        <taxon>Viruses</taxon>
        <taxon>Duplodnaviria</taxon>
        <taxon>Heunggongvirae</taxon>
        <taxon>Uroviricota</taxon>
        <taxon>Caudoviricetes</taxon>
        <taxon>Colingsworthviridae</taxon>
        <taxon>Shaekyvirus</taxon>
        <taxon>Shaekyvirus shaeky</taxon>
    </lineage>
</organism>
<protein>
    <submittedName>
        <fullName evidence="1">Minor tail protein</fullName>
    </submittedName>
</protein>
<sequence>MLEDWTLSYGPITIGDAEILPAVNFTTFDPLSMPDVRTNDLTLIQRDGLWAGDDYMGGRTIPLSLQIQADTRDEFSEAVNLVYRAFSPGVSGEAPLRFKIPGLCNSREAYINARTRRRSNPLDADFARLSCAFEIELFATDPYVYAAEESTVTLRKGVPALMHVDGSWVAKPTITFTNLTDPKITNVETGGALFFTGSGTWTEDAPNYAPGGRYLVLSDFGSAEGTAVYKWRDRWV</sequence>
<keyword evidence="2" id="KW-1185">Reference proteome</keyword>
<dbReference type="EMBL" id="MT701595">
    <property type="protein sequence ID" value="QPB09701.1"/>
    <property type="molecule type" value="Genomic_DNA"/>
</dbReference>
<reference evidence="1" key="1">
    <citation type="submission" date="2020-07" db="EMBL/GenBank/DDBJ databases">
        <title>Complete genome sequence of Streptomyces phage Shaeky.</title>
        <authorList>
            <person name="Shodrock S.L."/>
            <person name="Higbee T."/>
            <person name="Clark J.D."/>
            <person name="Hernandez I."/>
            <person name="Liu M."/>
            <person name="Burrowes B."/>
        </authorList>
    </citation>
    <scope>NUCLEOTIDE SEQUENCE</scope>
</reference>
<evidence type="ECO:0000313" key="2">
    <source>
        <dbReference type="Proteomes" id="UP000663581"/>
    </source>
</evidence>
<accession>A0A873WPV9</accession>
<gene>
    <name evidence="1" type="ORF">CPT_Shaeky_014</name>
</gene>
<evidence type="ECO:0000313" key="1">
    <source>
        <dbReference type="EMBL" id="QPB09701.1"/>
    </source>
</evidence>
<proteinExistence type="predicted"/>
<name>A0A873WPV9_9CAUD</name>
<dbReference type="Proteomes" id="UP000663581">
    <property type="component" value="Segment"/>
</dbReference>